<dbReference type="InterPro" id="IPR026017">
    <property type="entry name" value="Lumazine-bd_dom"/>
</dbReference>
<evidence type="ECO:0000256" key="2">
    <source>
        <dbReference type="ARBA" id="ARBA00002803"/>
    </source>
</evidence>
<evidence type="ECO:0000256" key="5">
    <source>
        <dbReference type="ARBA" id="ARBA00012827"/>
    </source>
</evidence>
<keyword evidence="9" id="KW-0677">Repeat</keyword>
<comment type="pathway">
    <text evidence="3">Cofactor biosynthesis; riboflavin biosynthesis; riboflavin from 2-hydroxy-3-oxobutyl phosphate and 5-amino-6-(D-ribitylamino)uracil: step 2/2.</text>
</comment>
<keyword evidence="7" id="KW-0686">Riboflavin biosynthesis</keyword>
<dbReference type="GO" id="GO:0009231">
    <property type="term" value="P:riboflavin biosynthetic process"/>
    <property type="evidence" value="ECO:0007669"/>
    <property type="project" value="UniProtKB-KW"/>
</dbReference>
<feature type="repeat" description="Lumazine-binding" evidence="11">
    <location>
        <begin position="1"/>
        <end position="96"/>
    </location>
</feature>
<accession>V6J473</accession>
<evidence type="ECO:0000313" key="14">
    <source>
        <dbReference type="Proteomes" id="UP000018296"/>
    </source>
</evidence>
<dbReference type="GO" id="GO:0004746">
    <property type="term" value="F:riboflavin synthase activity"/>
    <property type="evidence" value="ECO:0007669"/>
    <property type="project" value="UniProtKB-UniRule"/>
</dbReference>
<name>V6J473_9BACL</name>
<comment type="caution">
    <text evidence="13">The sequence shown here is derived from an EMBL/GenBank/DDBJ whole genome shotgun (WGS) entry which is preliminary data.</text>
</comment>
<evidence type="ECO:0000313" key="13">
    <source>
        <dbReference type="EMBL" id="EST11524.1"/>
    </source>
</evidence>
<evidence type="ECO:0000256" key="11">
    <source>
        <dbReference type="PROSITE-ProRule" id="PRU00524"/>
    </source>
</evidence>
<feature type="domain" description="Lumazine-binding" evidence="12">
    <location>
        <begin position="1"/>
        <end position="96"/>
    </location>
</feature>
<evidence type="ECO:0000256" key="1">
    <source>
        <dbReference type="ARBA" id="ARBA00000968"/>
    </source>
</evidence>
<dbReference type="RefSeq" id="WP_023510473.1">
    <property type="nucleotide sequence ID" value="NZ_AWTC01000010.1"/>
</dbReference>
<dbReference type="InterPro" id="IPR023366">
    <property type="entry name" value="ATP_synth_asu-like_sf"/>
</dbReference>
<dbReference type="STRING" id="1395513.P343_11130"/>
<evidence type="ECO:0000256" key="9">
    <source>
        <dbReference type="ARBA" id="ARBA00022737"/>
    </source>
</evidence>
<organism evidence="13 14">
    <name type="scientific">Sporolactobacillus laevolacticus DSM 442</name>
    <dbReference type="NCBI Taxonomy" id="1395513"/>
    <lineage>
        <taxon>Bacteria</taxon>
        <taxon>Bacillati</taxon>
        <taxon>Bacillota</taxon>
        <taxon>Bacilli</taxon>
        <taxon>Bacillales</taxon>
        <taxon>Sporolactobacillaceae</taxon>
        <taxon>Sporolactobacillus</taxon>
    </lineage>
</organism>
<feature type="domain" description="Lumazine-binding" evidence="12">
    <location>
        <begin position="97"/>
        <end position="193"/>
    </location>
</feature>
<dbReference type="Proteomes" id="UP000018296">
    <property type="component" value="Unassembled WGS sequence"/>
</dbReference>
<comment type="subunit">
    <text evidence="4">Homotrimer.</text>
</comment>
<dbReference type="PANTHER" id="PTHR21098">
    <property type="entry name" value="RIBOFLAVIN SYNTHASE ALPHA CHAIN"/>
    <property type="match status" value="1"/>
</dbReference>
<dbReference type="EC" id="2.5.1.9" evidence="5 10"/>
<gene>
    <name evidence="13" type="ORF">P343_11130</name>
</gene>
<dbReference type="AlphaFoldDB" id="V6J473"/>
<evidence type="ECO:0000259" key="12">
    <source>
        <dbReference type="PROSITE" id="PS51177"/>
    </source>
</evidence>
<evidence type="ECO:0000256" key="4">
    <source>
        <dbReference type="ARBA" id="ARBA00011233"/>
    </source>
</evidence>
<keyword evidence="14" id="KW-1185">Reference proteome</keyword>
<dbReference type="FunFam" id="2.40.30.20:FF:000003">
    <property type="entry name" value="Riboflavin synthase, alpha subunit"/>
    <property type="match status" value="1"/>
</dbReference>
<dbReference type="Pfam" id="PF00677">
    <property type="entry name" value="Lum_binding"/>
    <property type="match status" value="2"/>
</dbReference>
<dbReference type="NCBIfam" id="NF009566">
    <property type="entry name" value="PRK13020.1"/>
    <property type="match status" value="1"/>
</dbReference>
<evidence type="ECO:0000256" key="6">
    <source>
        <dbReference type="ARBA" id="ARBA00013950"/>
    </source>
</evidence>
<dbReference type="FunFam" id="2.40.30.20:FF:000004">
    <property type="entry name" value="Riboflavin synthase, alpha subunit"/>
    <property type="match status" value="1"/>
</dbReference>
<dbReference type="SUPFAM" id="SSF63380">
    <property type="entry name" value="Riboflavin synthase domain-like"/>
    <property type="match status" value="2"/>
</dbReference>
<dbReference type="PROSITE" id="PS51177">
    <property type="entry name" value="LUMAZINE_BIND"/>
    <property type="match status" value="2"/>
</dbReference>
<comment type="catalytic activity">
    <reaction evidence="1">
        <text>2 6,7-dimethyl-8-(1-D-ribityl)lumazine + H(+) = 5-amino-6-(D-ribitylamino)uracil + riboflavin</text>
        <dbReference type="Rhea" id="RHEA:20772"/>
        <dbReference type="ChEBI" id="CHEBI:15378"/>
        <dbReference type="ChEBI" id="CHEBI:15934"/>
        <dbReference type="ChEBI" id="CHEBI:57986"/>
        <dbReference type="ChEBI" id="CHEBI:58201"/>
        <dbReference type="EC" id="2.5.1.9"/>
    </reaction>
</comment>
<evidence type="ECO:0000256" key="3">
    <source>
        <dbReference type="ARBA" id="ARBA00004887"/>
    </source>
</evidence>
<dbReference type="NCBIfam" id="TIGR00187">
    <property type="entry name" value="ribE"/>
    <property type="match status" value="1"/>
</dbReference>
<dbReference type="PIRSF" id="PIRSF000498">
    <property type="entry name" value="Riboflavin_syn_A"/>
    <property type="match status" value="1"/>
</dbReference>
<dbReference type="InterPro" id="IPR001783">
    <property type="entry name" value="Lumazine-bd"/>
</dbReference>
<sequence length="218" mass="23628">MFTGLVEEIGRVSSVTKRPNAVQLSIRAKHILEDVSVGDSIAVNGVCVTVSRFSSAAFTVDVMPETIKSTTLKDLKLNDPVNLERAMQASGRYGGHFMTGHVDSVGRIVRIVAKGNAHYLNIQIASGLLPHIVVKGSVAIDGTSLTVFGAESRMLTVSLIPHTSGQTILGDKKIGDLVNIECDVLQRYVQNQQETEKKPRPVKKDLTYETLQANGFIN</sequence>
<proteinExistence type="predicted"/>
<protein>
    <recommendedName>
        <fullName evidence="6 10">Riboflavin synthase</fullName>
        <ecNumber evidence="5 10">2.5.1.9</ecNumber>
    </recommendedName>
</protein>
<feature type="repeat" description="Lumazine-binding" evidence="11">
    <location>
        <begin position="97"/>
        <end position="193"/>
    </location>
</feature>
<dbReference type="CDD" id="cd00402">
    <property type="entry name" value="Riboflavin_synthase_like"/>
    <property type="match status" value="1"/>
</dbReference>
<dbReference type="EMBL" id="AWTC01000010">
    <property type="protein sequence ID" value="EST11524.1"/>
    <property type="molecule type" value="Genomic_DNA"/>
</dbReference>
<reference evidence="13 14" key="1">
    <citation type="journal article" date="2013" name="Genome Announc.">
        <title>Genome Sequence of Sporolactobacillus laevolacticus DSM442, an Efficient Polymer-Grade D-Lactate Producer from Agricultural Waste Cottonseed as a Nitrogen Source.</title>
        <authorList>
            <person name="Wang H."/>
            <person name="Wang L."/>
            <person name="Ju J."/>
            <person name="Yu B."/>
            <person name="Ma Y."/>
        </authorList>
    </citation>
    <scope>NUCLEOTIDE SEQUENCE [LARGE SCALE GENOMIC DNA]</scope>
    <source>
        <strain evidence="13 14">DSM 442</strain>
    </source>
</reference>
<keyword evidence="8 13" id="KW-0808">Transferase</keyword>
<evidence type="ECO:0000256" key="10">
    <source>
        <dbReference type="NCBIfam" id="TIGR00187"/>
    </source>
</evidence>
<dbReference type="InterPro" id="IPR017938">
    <property type="entry name" value="Riboflavin_synthase-like_b-brl"/>
</dbReference>
<dbReference type="Gene3D" id="2.40.30.20">
    <property type="match status" value="2"/>
</dbReference>
<dbReference type="PANTHER" id="PTHR21098:SF12">
    <property type="entry name" value="RIBOFLAVIN SYNTHASE"/>
    <property type="match status" value="1"/>
</dbReference>
<dbReference type="PATRIC" id="fig|1395513.3.peg.2248"/>
<evidence type="ECO:0000256" key="7">
    <source>
        <dbReference type="ARBA" id="ARBA00022619"/>
    </source>
</evidence>
<dbReference type="eggNOG" id="COG0307">
    <property type="taxonomic scope" value="Bacteria"/>
</dbReference>
<dbReference type="NCBIfam" id="NF006767">
    <property type="entry name" value="PRK09289.1"/>
    <property type="match status" value="1"/>
</dbReference>
<comment type="function">
    <text evidence="2">Catalyzes the dismutation of two molecules of 6,7-dimethyl-8-ribityllumazine, resulting in the formation of riboflavin and 5-amino-6-(D-ribitylamino)uracil.</text>
</comment>
<evidence type="ECO:0000256" key="8">
    <source>
        <dbReference type="ARBA" id="ARBA00022679"/>
    </source>
</evidence>